<name>A0A2D3PRD8_9FUSO</name>
<dbReference type="Proteomes" id="UP000230781">
    <property type="component" value="Chromosome"/>
</dbReference>
<dbReference type="EMBL" id="CP024704">
    <property type="protein sequence ID" value="ATV70207.1"/>
    <property type="molecule type" value="Genomic_DNA"/>
</dbReference>
<dbReference type="AlphaFoldDB" id="A0A2D3PRD8"/>
<proteinExistence type="predicted"/>
<protein>
    <submittedName>
        <fullName evidence="1">Uncharacterized protein</fullName>
    </submittedName>
</protein>
<sequence length="61" mass="7365">MDNLGENDAKLDNILKRFSCQNEKDLETFLHSKAIIYEKYNFKKLYDELDNGLYTLYKKIR</sequence>
<reference evidence="1 2" key="1">
    <citation type="submission" date="2017-11" db="EMBL/GenBank/DDBJ databases">
        <title>Genome sequencing of Fusobacterium periodonticum KCOM 2555.</title>
        <authorList>
            <person name="Kook J.-K."/>
            <person name="Park S.-N."/>
            <person name="Lim Y.K."/>
        </authorList>
    </citation>
    <scope>NUCLEOTIDE SEQUENCE [LARGE SCALE GENOMIC DNA]</scope>
    <source>
        <strain evidence="1 2">KCOM 2555</strain>
    </source>
</reference>
<evidence type="ECO:0000313" key="1">
    <source>
        <dbReference type="EMBL" id="ATV70207.1"/>
    </source>
</evidence>
<evidence type="ECO:0000313" key="2">
    <source>
        <dbReference type="Proteomes" id="UP000230781"/>
    </source>
</evidence>
<dbReference type="RefSeq" id="WP_100026310.1">
    <property type="nucleotide sequence ID" value="NZ_CP024704.1"/>
</dbReference>
<gene>
    <name evidence="1" type="ORF">CTM98_05820</name>
</gene>
<accession>A0A2D3PRD8</accession>
<organism evidence="1 2">
    <name type="scientific">Fusobacterium pseudoperiodonticum</name>
    <dbReference type="NCBI Taxonomy" id="2663009"/>
    <lineage>
        <taxon>Bacteria</taxon>
        <taxon>Fusobacteriati</taxon>
        <taxon>Fusobacteriota</taxon>
        <taxon>Fusobacteriia</taxon>
        <taxon>Fusobacteriales</taxon>
        <taxon>Fusobacteriaceae</taxon>
        <taxon>Fusobacterium</taxon>
    </lineage>
</organism>